<proteinExistence type="predicted"/>
<feature type="region of interest" description="Disordered" evidence="1">
    <location>
        <begin position="14"/>
        <end position="92"/>
    </location>
</feature>
<accession>A0ABD1ZCS7</accession>
<protein>
    <submittedName>
        <fullName evidence="2">Uncharacterized protein</fullName>
    </submittedName>
</protein>
<evidence type="ECO:0000313" key="3">
    <source>
        <dbReference type="Proteomes" id="UP001605036"/>
    </source>
</evidence>
<evidence type="ECO:0000256" key="1">
    <source>
        <dbReference type="SAM" id="MobiDB-lite"/>
    </source>
</evidence>
<dbReference type="EMBL" id="JBHFFA010000002">
    <property type="protein sequence ID" value="KAL2645204.1"/>
    <property type="molecule type" value="Genomic_DNA"/>
</dbReference>
<comment type="caution">
    <text evidence="2">The sequence shown here is derived from an EMBL/GenBank/DDBJ whole genome shotgun (WGS) entry which is preliminary data.</text>
</comment>
<sequence>MLTHKWKTYQIEAEIHNEGGNPRSSHSSSRHRIHRVARGPPHNVNGIHRRRYTSSPHQMHRAARRPPHNETSSSQHRAATGAAHHEMNTSRPGRAIHTIEMRTRARGDEGNRMTVRREKPTAEIMNSDKDQRRKARRVYVCYRNPKTATCSCLYSLK</sequence>
<keyword evidence="3" id="KW-1185">Reference proteome</keyword>
<dbReference type="AlphaFoldDB" id="A0ABD1ZCS7"/>
<evidence type="ECO:0000313" key="2">
    <source>
        <dbReference type="EMBL" id="KAL2645204.1"/>
    </source>
</evidence>
<dbReference type="Proteomes" id="UP001605036">
    <property type="component" value="Unassembled WGS sequence"/>
</dbReference>
<feature type="compositionally biased region" description="Basic residues" evidence="1">
    <location>
        <begin position="47"/>
        <end position="66"/>
    </location>
</feature>
<gene>
    <name evidence="2" type="ORF">R1flu_012791</name>
</gene>
<organism evidence="2 3">
    <name type="scientific">Riccia fluitans</name>
    <dbReference type="NCBI Taxonomy" id="41844"/>
    <lineage>
        <taxon>Eukaryota</taxon>
        <taxon>Viridiplantae</taxon>
        <taxon>Streptophyta</taxon>
        <taxon>Embryophyta</taxon>
        <taxon>Marchantiophyta</taxon>
        <taxon>Marchantiopsida</taxon>
        <taxon>Marchantiidae</taxon>
        <taxon>Marchantiales</taxon>
        <taxon>Ricciaceae</taxon>
        <taxon>Riccia</taxon>
    </lineage>
</organism>
<feature type="compositionally biased region" description="Basic residues" evidence="1">
    <location>
        <begin position="28"/>
        <end position="37"/>
    </location>
</feature>
<name>A0ABD1ZCS7_9MARC</name>
<reference evidence="2 3" key="1">
    <citation type="submission" date="2024-09" db="EMBL/GenBank/DDBJ databases">
        <title>Chromosome-scale assembly of Riccia fluitans.</title>
        <authorList>
            <person name="Paukszto L."/>
            <person name="Sawicki J."/>
            <person name="Karawczyk K."/>
            <person name="Piernik-Szablinska J."/>
            <person name="Szczecinska M."/>
            <person name="Mazdziarz M."/>
        </authorList>
    </citation>
    <scope>NUCLEOTIDE SEQUENCE [LARGE SCALE GENOMIC DNA]</scope>
    <source>
        <strain evidence="2">Rf_01</strain>
        <tissue evidence="2">Aerial parts of the thallus</tissue>
    </source>
</reference>